<sequence length="165" mass="18693">MTDLRDMAHRCYHAYLDKDRAAIEALIAEDFHFSSPLDNRIDRKTYFERCWPSSETISDFRFIRLVEHGHQVFVTYEGLWRGLLRTMRVPLLVLHGTADPIFPSQHGALLAESVTGVRFAKLEGGGHELHSRHWDRIIEAIAAHAANPGHSAKTGMQTAFETGAK</sequence>
<dbReference type="SUPFAM" id="SSF53474">
    <property type="entry name" value="alpha/beta-Hydrolases"/>
    <property type="match status" value="1"/>
</dbReference>
<reference evidence="1 2" key="1">
    <citation type="submission" date="2024-09" db="EMBL/GenBank/DDBJ databases">
        <authorList>
            <person name="Sun Q."/>
            <person name="Mori K."/>
        </authorList>
    </citation>
    <scope>NUCLEOTIDE SEQUENCE [LARGE SCALE GENOMIC DNA]</scope>
    <source>
        <strain evidence="1 2">CCM 8543</strain>
    </source>
</reference>
<protein>
    <submittedName>
        <fullName evidence="1">Uncharacterized protein</fullName>
    </submittedName>
</protein>
<dbReference type="EMBL" id="JBHLXD010000019">
    <property type="protein sequence ID" value="MFC0209213.1"/>
    <property type="molecule type" value="Genomic_DNA"/>
</dbReference>
<dbReference type="RefSeq" id="WP_378074667.1">
    <property type="nucleotide sequence ID" value="NZ_JAODNW010000023.1"/>
</dbReference>
<dbReference type="Gene3D" id="3.40.50.1820">
    <property type="entry name" value="alpha/beta hydrolase"/>
    <property type="match status" value="1"/>
</dbReference>
<evidence type="ECO:0000313" key="1">
    <source>
        <dbReference type="EMBL" id="MFC0209213.1"/>
    </source>
</evidence>
<proteinExistence type="predicted"/>
<name>A0ABV6D981_9HYPH</name>
<keyword evidence="2" id="KW-1185">Reference proteome</keyword>
<organism evidence="1 2">
    <name type="scientific">Chelativorans intermedius</name>
    <dbReference type="NCBI Taxonomy" id="515947"/>
    <lineage>
        <taxon>Bacteria</taxon>
        <taxon>Pseudomonadati</taxon>
        <taxon>Pseudomonadota</taxon>
        <taxon>Alphaproteobacteria</taxon>
        <taxon>Hyphomicrobiales</taxon>
        <taxon>Phyllobacteriaceae</taxon>
        <taxon>Chelativorans</taxon>
    </lineage>
</organism>
<dbReference type="Proteomes" id="UP001589755">
    <property type="component" value="Unassembled WGS sequence"/>
</dbReference>
<accession>A0ABV6D981</accession>
<comment type="caution">
    <text evidence="1">The sequence shown here is derived from an EMBL/GenBank/DDBJ whole genome shotgun (WGS) entry which is preliminary data.</text>
</comment>
<evidence type="ECO:0000313" key="2">
    <source>
        <dbReference type="Proteomes" id="UP001589755"/>
    </source>
</evidence>
<gene>
    <name evidence="1" type="ORF">ACFFJ2_12475</name>
</gene>
<dbReference type="InterPro" id="IPR029058">
    <property type="entry name" value="AB_hydrolase_fold"/>
</dbReference>